<reference evidence="2 3" key="1">
    <citation type="submission" date="2018-07" db="EMBL/GenBank/DDBJ databases">
        <title>Whole Genome Shotgun Sequence of Streptomyces spongiicola strain 531S.</title>
        <authorList>
            <person name="Dohra H."/>
            <person name="Kodani S."/>
        </authorList>
    </citation>
    <scope>NUCLEOTIDE SEQUENCE [LARGE SCALE GENOMIC DNA]</scope>
    <source>
        <strain evidence="2 3">531S</strain>
    </source>
</reference>
<organism evidence="2 3">
    <name type="scientific">Streptomyces spongiicola</name>
    <dbReference type="NCBI Taxonomy" id="1690221"/>
    <lineage>
        <taxon>Bacteria</taxon>
        <taxon>Bacillati</taxon>
        <taxon>Actinomycetota</taxon>
        <taxon>Actinomycetes</taxon>
        <taxon>Kitasatosporales</taxon>
        <taxon>Streptomycetaceae</taxon>
        <taxon>Streptomyces</taxon>
    </lineage>
</organism>
<dbReference type="Proteomes" id="UP000265354">
    <property type="component" value="Unassembled WGS sequence"/>
</dbReference>
<dbReference type="Gene3D" id="1.10.260.40">
    <property type="entry name" value="lambda repressor-like DNA-binding domains"/>
    <property type="match status" value="1"/>
</dbReference>
<accession>A0A388T639</accession>
<dbReference type="InterPro" id="IPR010982">
    <property type="entry name" value="Lambda_DNA-bd_dom_sf"/>
</dbReference>
<dbReference type="PROSITE" id="PS50943">
    <property type="entry name" value="HTH_CROC1"/>
    <property type="match status" value="1"/>
</dbReference>
<dbReference type="CDD" id="cd00093">
    <property type="entry name" value="HTH_XRE"/>
    <property type="match status" value="1"/>
</dbReference>
<dbReference type="RefSeq" id="WP_216365118.1">
    <property type="nucleotide sequence ID" value="NZ_BGZL01000021.1"/>
</dbReference>
<comment type="caution">
    <text evidence="2">The sequence shown here is derived from an EMBL/GenBank/DDBJ whole genome shotgun (WGS) entry which is preliminary data.</text>
</comment>
<evidence type="ECO:0000259" key="1">
    <source>
        <dbReference type="PROSITE" id="PS50943"/>
    </source>
</evidence>
<dbReference type="AlphaFoldDB" id="A0A388T639"/>
<protein>
    <recommendedName>
        <fullName evidence="1">HTH cro/C1-type domain-containing protein</fullName>
    </recommendedName>
</protein>
<dbReference type="SMART" id="SM00530">
    <property type="entry name" value="HTH_XRE"/>
    <property type="match status" value="1"/>
</dbReference>
<dbReference type="InterPro" id="IPR001387">
    <property type="entry name" value="Cro/C1-type_HTH"/>
</dbReference>
<feature type="domain" description="HTH cro/C1-type" evidence="1">
    <location>
        <begin position="19"/>
        <end position="65"/>
    </location>
</feature>
<sequence length="694" mass="75323">MEDTEDFGVWLGRQLRRIGMSQAEFGKHLGLTRAAVSAWVTGRAHPRAEVMARIAETLQTDVATLVTRDADAGSVRPIGWHHRLAHRDGGREYGNAAAFAFGASFAVLAREATQNAIDERLDPRRPVRVRFTVHELTGEHLNAFLTALKWEELEAHYAVAAESRQKVGRALAEGLRVLREDSTLLLLRVDDYNASGLTGPEYGDGRYAAVVRRQLDSHKSSDRAGGSYGLGKATLWAASRLGLVLINSTLSESHEGRTSCRVVGRLDLPWREVDGIAYAGPAWLGEPDTEKEHEGVSRSWWADERAVSDLRLERDSDDPGTSFLVVGAHDAAGDASTLEGMHEALTFALADDFWAAMTSGRSKPAILEASVRALRNGESVIPERRVHPRDRHAAQVHALRTYLDDETADDLTAPSRVAAVEVPFNVPPLRSAGPTAKGHAHRAVLLVTPGADTDEDHSRIVCMRGTRMTVMTRRPRNPAVGADPFHAVLLVGCAAGDDEAAHAAEAFLRAAEPPDQGRWSATEELTATYSDALRRLTEFTTAMDAALGGVIGRRAARQESTGLEALGNLMRLDVPAASTRRRVQGYPTVERVVGRVDGAGAWTLDVTLTVPQRMGRWELVPVAEFDVRSGARPALEWAELTAKENCTIVDGRLLVDPDVRSARFGGVTVVGSHPVDAAMASVIVDVQQMREVSA</sequence>
<dbReference type="SUPFAM" id="SSF47413">
    <property type="entry name" value="lambda repressor-like DNA-binding domains"/>
    <property type="match status" value="1"/>
</dbReference>
<evidence type="ECO:0000313" key="3">
    <source>
        <dbReference type="Proteomes" id="UP000265354"/>
    </source>
</evidence>
<proteinExistence type="predicted"/>
<dbReference type="Pfam" id="PF01381">
    <property type="entry name" value="HTH_3"/>
    <property type="match status" value="1"/>
</dbReference>
<gene>
    <name evidence="2" type="ORF">SSP531S_51390</name>
</gene>
<dbReference type="GO" id="GO:0003677">
    <property type="term" value="F:DNA binding"/>
    <property type="evidence" value="ECO:0007669"/>
    <property type="project" value="InterPro"/>
</dbReference>
<dbReference type="EMBL" id="BGZL01000021">
    <property type="protein sequence ID" value="GBQ03664.1"/>
    <property type="molecule type" value="Genomic_DNA"/>
</dbReference>
<evidence type="ECO:0000313" key="2">
    <source>
        <dbReference type="EMBL" id="GBQ03664.1"/>
    </source>
</evidence>
<name>A0A388T639_9ACTN</name>